<dbReference type="AlphaFoldDB" id="H2XN06"/>
<reference evidence="2" key="1">
    <citation type="journal article" date="2002" name="Science">
        <title>The draft genome of Ciona intestinalis: insights into chordate and vertebrate origins.</title>
        <authorList>
            <person name="Dehal P."/>
            <person name="Satou Y."/>
            <person name="Campbell R.K."/>
            <person name="Chapman J."/>
            <person name="Degnan B."/>
            <person name="De Tomaso A."/>
            <person name="Davidson B."/>
            <person name="Di Gregorio A."/>
            <person name="Gelpke M."/>
            <person name="Goodstein D.M."/>
            <person name="Harafuji N."/>
            <person name="Hastings K.E."/>
            <person name="Ho I."/>
            <person name="Hotta K."/>
            <person name="Huang W."/>
            <person name="Kawashima T."/>
            <person name="Lemaire P."/>
            <person name="Martinez D."/>
            <person name="Meinertzhagen I.A."/>
            <person name="Necula S."/>
            <person name="Nonaka M."/>
            <person name="Putnam N."/>
            <person name="Rash S."/>
            <person name="Saiga H."/>
            <person name="Satake M."/>
            <person name="Terry A."/>
            <person name="Yamada L."/>
            <person name="Wang H.G."/>
            <person name="Awazu S."/>
            <person name="Azumi K."/>
            <person name="Boore J."/>
            <person name="Branno M."/>
            <person name="Chin-Bow S."/>
            <person name="DeSantis R."/>
            <person name="Doyle S."/>
            <person name="Francino P."/>
            <person name="Keys D.N."/>
            <person name="Haga S."/>
            <person name="Hayashi H."/>
            <person name="Hino K."/>
            <person name="Imai K.S."/>
            <person name="Inaba K."/>
            <person name="Kano S."/>
            <person name="Kobayashi K."/>
            <person name="Kobayashi M."/>
            <person name="Lee B.I."/>
            <person name="Makabe K.W."/>
            <person name="Manohar C."/>
            <person name="Matassi G."/>
            <person name="Medina M."/>
            <person name="Mochizuki Y."/>
            <person name="Mount S."/>
            <person name="Morishita T."/>
            <person name="Miura S."/>
            <person name="Nakayama A."/>
            <person name="Nishizaka S."/>
            <person name="Nomoto H."/>
            <person name="Ohta F."/>
            <person name="Oishi K."/>
            <person name="Rigoutsos I."/>
            <person name="Sano M."/>
            <person name="Sasaki A."/>
            <person name="Sasakura Y."/>
            <person name="Shoguchi E."/>
            <person name="Shin-i T."/>
            <person name="Spagnuolo A."/>
            <person name="Stainier D."/>
            <person name="Suzuki M.M."/>
            <person name="Tassy O."/>
            <person name="Takatori N."/>
            <person name="Tokuoka M."/>
            <person name="Yagi K."/>
            <person name="Yoshizaki F."/>
            <person name="Wada S."/>
            <person name="Zhang C."/>
            <person name="Hyatt P.D."/>
            <person name="Larimer F."/>
            <person name="Detter C."/>
            <person name="Doggett N."/>
            <person name="Glavina T."/>
            <person name="Hawkins T."/>
            <person name="Richardson P."/>
            <person name="Lucas S."/>
            <person name="Kohara Y."/>
            <person name="Levine M."/>
            <person name="Satoh N."/>
            <person name="Rokhsar D.S."/>
        </authorList>
    </citation>
    <scope>NUCLEOTIDE SEQUENCE [LARGE SCALE GENOMIC DNA]</scope>
</reference>
<accession>H2XN06</accession>
<dbReference type="InParanoid" id="H2XN06"/>
<organism evidence="1 2">
    <name type="scientific">Ciona intestinalis</name>
    <name type="common">Transparent sea squirt</name>
    <name type="synonym">Ascidia intestinalis</name>
    <dbReference type="NCBI Taxonomy" id="7719"/>
    <lineage>
        <taxon>Eukaryota</taxon>
        <taxon>Metazoa</taxon>
        <taxon>Chordata</taxon>
        <taxon>Tunicata</taxon>
        <taxon>Ascidiacea</taxon>
        <taxon>Phlebobranchia</taxon>
        <taxon>Cionidae</taxon>
        <taxon>Ciona</taxon>
    </lineage>
</organism>
<reference evidence="1" key="2">
    <citation type="journal article" date="2008" name="Genome Biol.">
        <title>Improved genome assembly and evidence-based global gene model set for the chordate Ciona intestinalis: new insight into intron and operon populations.</title>
        <authorList>
            <person name="Satou Y."/>
            <person name="Mineta K."/>
            <person name="Ogasawara M."/>
            <person name="Sasakura Y."/>
            <person name="Shoguchi E."/>
            <person name="Ueno K."/>
            <person name="Yamada L."/>
            <person name="Matsumoto J."/>
            <person name="Wasserscheid J."/>
            <person name="Dewar K."/>
            <person name="Wiley G.B."/>
            <person name="Macmil S.L."/>
            <person name="Roe B.A."/>
            <person name="Zeller R.W."/>
            <person name="Hastings K.E."/>
            <person name="Lemaire P."/>
            <person name="Lindquist E."/>
            <person name="Endo T."/>
            <person name="Hotta K."/>
            <person name="Inaba K."/>
        </authorList>
    </citation>
    <scope>NUCLEOTIDE SEQUENCE [LARGE SCALE GENOMIC DNA]</scope>
    <source>
        <strain evidence="1">wild type</strain>
    </source>
</reference>
<keyword evidence="2" id="KW-1185">Reference proteome</keyword>
<protein>
    <submittedName>
        <fullName evidence="1">Uncharacterized protein</fullName>
    </submittedName>
</protein>
<dbReference type="HOGENOM" id="CLU_3224240_0_0_1"/>
<dbReference type="Ensembl" id="ENSCINT00000031757.1">
    <property type="protein sequence ID" value="ENSCINP00000031039.1"/>
    <property type="gene ID" value="ENSCING00000023695.1"/>
</dbReference>
<evidence type="ECO:0000313" key="2">
    <source>
        <dbReference type="Proteomes" id="UP000008144"/>
    </source>
</evidence>
<reference evidence="1" key="4">
    <citation type="submission" date="2025-09" db="UniProtKB">
        <authorList>
            <consortium name="Ensembl"/>
        </authorList>
    </citation>
    <scope>IDENTIFICATION</scope>
</reference>
<evidence type="ECO:0000313" key="1">
    <source>
        <dbReference type="Ensembl" id="ENSCINP00000031039.1"/>
    </source>
</evidence>
<proteinExistence type="predicted"/>
<dbReference type="EMBL" id="EAAA01001620">
    <property type="status" value="NOT_ANNOTATED_CDS"/>
    <property type="molecule type" value="Genomic_DNA"/>
</dbReference>
<sequence length="44" mass="5063">MFLISFLIISGSKQRIFLELYVLPYDSKRALVIVKNNIGKYGTL</sequence>
<dbReference type="Proteomes" id="UP000008144">
    <property type="component" value="Chromosome 3"/>
</dbReference>
<name>H2XN06_CIOIN</name>
<reference evidence="1" key="3">
    <citation type="submission" date="2025-08" db="UniProtKB">
        <authorList>
            <consortium name="Ensembl"/>
        </authorList>
    </citation>
    <scope>IDENTIFICATION</scope>
</reference>